<proteinExistence type="predicted"/>
<name>A0ABU1MCG6_9HYPH</name>
<evidence type="ECO:0000313" key="1">
    <source>
        <dbReference type="EMBL" id="MDR6433721.1"/>
    </source>
</evidence>
<dbReference type="EMBL" id="JAVDQT010000006">
    <property type="protein sequence ID" value="MDR6433721.1"/>
    <property type="molecule type" value="Genomic_DNA"/>
</dbReference>
<dbReference type="RefSeq" id="WP_310014736.1">
    <property type="nucleotide sequence ID" value="NZ_JAVDQT010000006.1"/>
</dbReference>
<accession>A0ABU1MCG6</accession>
<reference evidence="1 2" key="1">
    <citation type="submission" date="2023-07" db="EMBL/GenBank/DDBJ databases">
        <title>Sorghum-associated microbial communities from plants grown in Nebraska, USA.</title>
        <authorList>
            <person name="Schachtman D."/>
        </authorList>
    </citation>
    <scope>NUCLEOTIDE SEQUENCE [LARGE SCALE GENOMIC DNA]</scope>
    <source>
        <strain evidence="1 2">DS1730</strain>
    </source>
</reference>
<evidence type="ECO:0000313" key="2">
    <source>
        <dbReference type="Proteomes" id="UP001184614"/>
    </source>
</evidence>
<evidence type="ECO:0008006" key="3">
    <source>
        <dbReference type="Google" id="ProtNLM"/>
    </source>
</evidence>
<sequence>MQRTGIKTEVGPKWKPSNADIAVIWSWKRPKIIKMAQQKNTPLIVMERGFIQPRNEWVSLALNGFNNRGHFPPANDGGERWEKHFSHHLRPWQERKGYALLIGQVPGDSSLNGLDIVEWAQSRTDELRKAGHVVVYRPHPLADTPVPDGAICSRRDLQTDLTYAGFVVTYCSTTAVEAVLAGVPVCVEDEGSVAYPMGSHRIDEPLRRPDRTQWCHDLAWRQWSINELKNGSAWRHLLSAFSPL</sequence>
<keyword evidence="2" id="KW-1185">Reference proteome</keyword>
<organism evidence="1 2">
    <name type="scientific">Brucella pseudogrignonensis</name>
    <dbReference type="NCBI Taxonomy" id="419475"/>
    <lineage>
        <taxon>Bacteria</taxon>
        <taxon>Pseudomonadati</taxon>
        <taxon>Pseudomonadota</taxon>
        <taxon>Alphaproteobacteria</taxon>
        <taxon>Hyphomicrobiales</taxon>
        <taxon>Brucellaceae</taxon>
        <taxon>Brucella/Ochrobactrum group</taxon>
        <taxon>Brucella</taxon>
    </lineage>
</organism>
<comment type="caution">
    <text evidence="1">The sequence shown here is derived from an EMBL/GenBank/DDBJ whole genome shotgun (WGS) entry which is preliminary data.</text>
</comment>
<dbReference type="Proteomes" id="UP001184614">
    <property type="component" value="Unassembled WGS sequence"/>
</dbReference>
<protein>
    <recommendedName>
        <fullName evidence="3">Capsule polysaccharide biosynthesis protein</fullName>
    </recommendedName>
</protein>
<gene>
    <name evidence="1" type="ORF">J2782_003467</name>
</gene>